<accession>A0A699JVL6</accession>
<feature type="non-terminal residue" evidence="2">
    <location>
        <position position="1"/>
    </location>
</feature>
<feature type="domain" description="Reverse transcriptase zinc-binding" evidence="1">
    <location>
        <begin position="326"/>
        <end position="383"/>
    </location>
</feature>
<evidence type="ECO:0000313" key="2">
    <source>
        <dbReference type="EMBL" id="GFA60145.1"/>
    </source>
</evidence>
<dbReference type="Pfam" id="PF13966">
    <property type="entry name" value="zf-RVT"/>
    <property type="match status" value="1"/>
</dbReference>
<organism evidence="2">
    <name type="scientific">Tanacetum cinerariifolium</name>
    <name type="common">Dalmatian daisy</name>
    <name type="synonym">Chrysanthemum cinerariifolium</name>
    <dbReference type="NCBI Taxonomy" id="118510"/>
    <lineage>
        <taxon>Eukaryota</taxon>
        <taxon>Viridiplantae</taxon>
        <taxon>Streptophyta</taxon>
        <taxon>Embryophyta</taxon>
        <taxon>Tracheophyta</taxon>
        <taxon>Spermatophyta</taxon>
        <taxon>Magnoliopsida</taxon>
        <taxon>eudicotyledons</taxon>
        <taxon>Gunneridae</taxon>
        <taxon>Pentapetalae</taxon>
        <taxon>asterids</taxon>
        <taxon>campanulids</taxon>
        <taxon>Asterales</taxon>
        <taxon>Asteraceae</taxon>
        <taxon>Asteroideae</taxon>
        <taxon>Anthemideae</taxon>
        <taxon>Anthemidinae</taxon>
        <taxon>Tanacetum</taxon>
    </lineage>
</organism>
<dbReference type="AlphaFoldDB" id="A0A699JVL6"/>
<dbReference type="InterPro" id="IPR026960">
    <property type="entry name" value="RVT-Znf"/>
</dbReference>
<protein>
    <recommendedName>
        <fullName evidence="1">Reverse transcriptase zinc-binding domain-containing protein</fullName>
    </recommendedName>
</protein>
<dbReference type="PANTHER" id="PTHR33116">
    <property type="entry name" value="REVERSE TRANSCRIPTASE ZINC-BINDING DOMAIN-CONTAINING PROTEIN-RELATED-RELATED"/>
    <property type="match status" value="1"/>
</dbReference>
<sequence length="491" mass="56645">VTTTSFSISINGSLHGYFEGKRGLRQGDPLSPYLFTLIIEDIKDTLDDFKDASGLNPSMPKSKAYFCNVVNYTKLAILNVLPFEEDHLPVKYLGVPLVSSRLIYRDCKELIDKVQNRVNDWKNKSLSIAGRLQLIQYVLSSLHVYRASVFMLPSRVLLDIKQIMRGFLWSQDNMNRGKVKVAWDVVCLLKQEGGLGIRRLDHFNKALMVSHVWKLLYLKESLWVKWIHVYKLMNRSFWDIPSTSIWFDKWCVASPLSNIISSRDIARAGFNHASKVRDCIQDGLWIWPNDWLVKYPMLNSIPVPIISDDNSDSLEWRCRDGMGKPFSVHNVWDSIRPRDNLVSWCDLVWFHACIPRHAFNMWLIFKQRLRTQDCLRSWEVDTSLAVVWSHVQLIAGLTGAGPSLASIITHLMPIAKRKSSKSCIGKLVVAATAYFVWHERNSRLFNKVKRSVTKVVDCILSTVRLKLLSCRFKKSRDAILFARLWEIPMSN</sequence>
<name>A0A699JVL6_TANCI</name>
<proteinExistence type="predicted"/>
<evidence type="ECO:0000259" key="1">
    <source>
        <dbReference type="Pfam" id="PF13966"/>
    </source>
</evidence>
<dbReference type="EMBL" id="BKCJ010453077">
    <property type="protein sequence ID" value="GFA60145.1"/>
    <property type="molecule type" value="Genomic_DNA"/>
</dbReference>
<dbReference type="PANTHER" id="PTHR33116:SF76">
    <property type="entry name" value="DUF4283 DOMAIN-CONTAINING PROTEIN"/>
    <property type="match status" value="1"/>
</dbReference>
<gene>
    <name evidence="2" type="ORF">Tci_632117</name>
</gene>
<reference evidence="2" key="1">
    <citation type="journal article" date="2019" name="Sci. Rep.">
        <title>Draft genome of Tanacetum cinerariifolium, the natural source of mosquito coil.</title>
        <authorList>
            <person name="Yamashiro T."/>
            <person name="Shiraishi A."/>
            <person name="Satake H."/>
            <person name="Nakayama K."/>
        </authorList>
    </citation>
    <scope>NUCLEOTIDE SEQUENCE</scope>
</reference>
<comment type="caution">
    <text evidence="2">The sequence shown here is derived from an EMBL/GenBank/DDBJ whole genome shotgun (WGS) entry which is preliminary data.</text>
</comment>